<reference evidence="19" key="1">
    <citation type="submission" date="2007-12" db="EMBL/GenBank/DDBJ databases">
        <title>Annotation of Entamoeba dispar SAW760.</title>
        <authorList>
            <person name="Lorenzi H."/>
            <person name="Inman J."/>
            <person name="Schobel S."/>
            <person name="Amedeo P."/>
            <person name="Caler E."/>
        </authorList>
    </citation>
    <scope>NUCLEOTIDE SEQUENCE [LARGE SCALE GENOMIC DNA]</scope>
    <source>
        <strain evidence="19">ATCC PRA-260 / SAW760</strain>
    </source>
</reference>
<evidence type="ECO:0000313" key="19">
    <source>
        <dbReference type="Proteomes" id="UP000008076"/>
    </source>
</evidence>
<dbReference type="InterPro" id="IPR027417">
    <property type="entry name" value="P-loop_NTPase"/>
</dbReference>
<comment type="subcellular location">
    <subcellularLocation>
        <location evidence="2">Membrane</location>
        <topology evidence="2">Single-pass membrane protein</topology>
    </subcellularLocation>
    <subcellularLocation>
        <location evidence="16">Plastid</location>
        <location evidence="16">Chloroplast outer membrane</location>
    </subcellularLocation>
</comment>
<keyword evidence="3" id="KW-0813">Transport</keyword>
<dbReference type="SUPFAM" id="SSF52540">
    <property type="entry name" value="P-loop containing nucleoside triphosphate hydrolases"/>
    <property type="match status" value="1"/>
</dbReference>
<evidence type="ECO:0000256" key="3">
    <source>
        <dbReference type="ARBA" id="ARBA00022448"/>
    </source>
</evidence>
<dbReference type="EMBL" id="DS551010">
    <property type="protein sequence ID" value="EDR21629.1"/>
    <property type="molecule type" value="Genomic_DNA"/>
</dbReference>
<dbReference type="PANTHER" id="PTHR10903">
    <property type="entry name" value="GTPASE, IMAP FAMILY MEMBER-RELATED"/>
    <property type="match status" value="1"/>
</dbReference>
<keyword evidence="12" id="KW-0653">Protein transport</keyword>
<keyword evidence="13" id="KW-1133">Transmembrane helix</keyword>
<dbReference type="KEGG" id="edi:EDI_036150"/>
<accession>B0EV13</accession>
<name>B0EV13_ENTDS</name>
<organism evidence="19">
    <name type="scientific">Entamoeba dispar (strain ATCC PRA-260 / SAW760)</name>
    <dbReference type="NCBI Taxonomy" id="370354"/>
    <lineage>
        <taxon>Eukaryota</taxon>
        <taxon>Amoebozoa</taxon>
        <taxon>Evosea</taxon>
        <taxon>Archamoebae</taxon>
        <taxon>Mastigamoebida</taxon>
        <taxon>Entamoebidae</taxon>
        <taxon>Entamoeba</taxon>
    </lineage>
</organism>
<dbReference type="InterPro" id="IPR045058">
    <property type="entry name" value="GIMA/IAN/Toc"/>
</dbReference>
<dbReference type="Gene3D" id="3.40.50.300">
    <property type="entry name" value="P-loop containing nucleotide triphosphate hydrolases"/>
    <property type="match status" value="1"/>
</dbReference>
<keyword evidence="7" id="KW-0479">Metal-binding</keyword>
<evidence type="ECO:0000256" key="6">
    <source>
        <dbReference type="ARBA" id="ARBA00022692"/>
    </source>
</evidence>
<evidence type="ECO:0000256" key="4">
    <source>
        <dbReference type="ARBA" id="ARBA00022528"/>
    </source>
</evidence>
<dbReference type="Proteomes" id="UP000008076">
    <property type="component" value="Unassembled WGS sequence"/>
</dbReference>
<keyword evidence="4" id="KW-0150">Chloroplast</keyword>
<evidence type="ECO:0000256" key="9">
    <source>
        <dbReference type="ARBA" id="ARBA00022801"/>
    </source>
</evidence>
<dbReference type="OrthoDB" id="8954335at2759"/>
<dbReference type="GO" id="GO:0016787">
    <property type="term" value="F:hydrolase activity"/>
    <property type="evidence" value="ECO:0007669"/>
    <property type="project" value="UniProtKB-KW"/>
</dbReference>
<keyword evidence="6" id="KW-0812">Transmembrane</keyword>
<dbReference type="FunFam" id="3.40.50.300:FF:001252">
    <property type="entry name" value="AIG1 family protein"/>
    <property type="match status" value="1"/>
</dbReference>
<comment type="cofactor">
    <cofactor evidence="1">
        <name>Mg(2+)</name>
        <dbReference type="ChEBI" id="CHEBI:18420"/>
    </cofactor>
</comment>
<evidence type="ECO:0000256" key="10">
    <source>
        <dbReference type="ARBA" id="ARBA00022805"/>
    </source>
</evidence>
<feature type="domain" description="AIG1-type G" evidence="17">
    <location>
        <begin position="6"/>
        <end position="235"/>
    </location>
</feature>
<evidence type="ECO:0000256" key="12">
    <source>
        <dbReference type="ARBA" id="ARBA00022927"/>
    </source>
</evidence>
<dbReference type="GeneID" id="5886800"/>
<evidence type="ECO:0000256" key="2">
    <source>
        <dbReference type="ARBA" id="ARBA00004167"/>
    </source>
</evidence>
<evidence type="ECO:0000256" key="14">
    <source>
        <dbReference type="ARBA" id="ARBA00023134"/>
    </source>
</evidence>
<keyword evidence="8" id="KW-0547">Nucleotide-binding</keyword>
<dbReference type="RefSeq" id="XP_001741891.1">
    <property type="nucleotide sequence ID" value="XM_001741839.1"/>
</dbReference>
<keyword evidence="15" id="KW-0472">Membrane</keyword>
<keyword evidence="9" id="KW-0378">Hydrolase</keyword>
<evidence type="ECO:0000256" key="7">
    <source>
        <dbReference type="ARBA" id="ARBA00022723"/>
    </source>
</evidence>
<sequence>MSLPESKKAKILLIGDTGYGKSSLGNFILNKKNAFQVSNSPTPETKESHEVYGEGDRNDISVIDTPSFSDSSKMNEELLNEIARYALDKAGIQAIVIVMDFNNDEISHNLKTMIETMCFIFPFFDFWDHVCIVWTKCYYYTPKNRLKIHKKTKEDCYYPKLKSLIEEMTKKKEDIKPKMYYVDSQPDEDCDDNSRSEKAIKKLLEWVKRLESIKFGRELGLLGSEYKNIITEEKQRREDVKENEINTVPQIKPMRREIKIGYNGKITCSEWEIINDNTNETSKKNPSFGSFFTKYCTIM</sequence>
<keyword evidence="5" id="KW-0934">Plastid</keyword>
<keyword evidence="10" id="KW-1002">Plastid outer membrane</keyword>
<evidence type="ECO:0000256" key="16">
    <source>
        <dbReference type="ARBA" id="ARBA00024013"/>
    </source>
</evidence>
<evidence type="ECO:0000256" key="15">
    <source>
        <dbReference type="ARBA" id="ARBA00023136"/>
    </source>
</evidence>
<evidence type="ECO:0000259" key="17">
    <source>
        <dbReference type="PROSITE" id="PS51720"/>
    </source>
</evidence>
<dbReference type="VEuPathDB" id="AmoebaDB:EDI_036150"/>
<dbReference type="Pfam" id="PF04548">
    <property type="entry name" value="AIG1"/>
    <property type="match status" value="1"/>
</dbReference>
<gene>
    <name evidence="18" type="ORF">EDI_036150</name>
</gene>
<keyword evidence="11" id="KW-0460">Magnesium</keyword>
<evidence type="ECO:0000256" key="11">
    <source>
        <dbReference type="ARBA" id="ARBA00022842"/>
    </source>
</evidence>
<dbReference type="AlphaFoldDB" id="B0EV13"/>
<dbReference type="GO" id="GO:0015031">
    <property type="term" value="P:protein transport"/>
    <property type="evidence" value="ECO:0007669"/>
    <property type="project" value="UniProtKB-KW"/>
</dbReference>
<evidence type="ECO:0000256" key="8">
    <source>
        <dbReference type="ARBA" id="ARBA00022741"/>
    </source>
</evidence>
<keyword evidence="14" id="KW-0342">GTP-binding</keyword>
<dbReference type="InterPro" id="IPR006703">
    <property type="entry name" value="G_AIG1"/>
</dbReference>
<dbReference type="PROSITE" id="PS51720">
    <property type="entry name" value="G_AIG1"/>
    <property type="match status" value="1"/>
</dbReference>
<keyword evidence="19" id="KW-1185">Reference proteome</keyword>
<evidence type="ECO:0000256" key="5">
    <source>
        <dbReference type="ARBA" id="ARBA00022640"/>
    </source>
</evidence>
<evidence type="ECO:0000313" key="18">
    <source>
        <dbReference type="EMBL" id="EDR21629.1"/>
    </source>
</evidence>
<dbReference type="PANTHER" id="PTHR10903:SF135">
    <property type="entry name" value="TRANSLOCASE OF CHLOROPLAST 120, CHLOROPLASTIC-RELATED"/>
    <property type="match status" value="1"/>
</dbReference>
<proteinExistence type="predicted"/>
<dbReference type="GO" id="GO:0016020">
    <property type="term" value="C:membrane"/>
    <property type="evidence" value="ECO:0007669"/>
    <property type="project" value="UniProtKB-SubCell"/>
</dbReference>
<evidence type="ECO:0000256" key="1">
    <source>
        <dbReference type="ARBA" id="ARBA00001946"/>
    </source>
</evidence>
<protein>
    <recommendedName>
        <fullName evidence="17">AIG1-type G domain-containing protein</fullName>
    </recommendedName>
</protein>
<dbReference type="GO" id="GO:0005525">
    <property type="term" value="F:GTP binding"/>
    <property type="evidence" value="ECO:0007669"/>
    <property type="project" value="UniProtKB-KW"/>
</dbReference>
<evidence type="ECO:0000256" key="13">
    <source>
        <dbReference type="ARBA" id="ARBA00022989"/>
    </source>
</evidence>
<dbReference type="GO" id="GO:0046872">
    <property type="term" value="F:metal ion binding"/>
    <property type="evidence" value="ECO:0007669"/>
    <property type="project" value="UniProtKB-KW"/>
</dbReference>